<dbReference type="InterPro" id="IPR050232">
    <property type="entry name" value="FBL13/AtMIF1-like"/>
</dbReference>
<proteinExistence type="predicted"/>
<dbReference type="PANTHER" id="PTHR31900:SF34">
    <property type="entry name" value="EMB|CAB62440.1-RELATED"/>
    <property type="match status" value="1"/>
</dbReference>
<dbReference type="Pfam" id="PF08387">
    <property type="entry name" value="FBD"/>
    <property type="match status" value="1"/>
</dbReference>
<protein>
    <recommendedName>
        <fullName evidence="1">F-box domain-containing protein</fullName>
    </recommendedName>
</protein>
<dbReference type="InterPro" id="IPR053781">
    <property type="entry name" value="F-box_AtFBL13-like"/>
</dbReference>
<evidence type="ECO:0000313" key="2">
    <source>
        <dbReference type="EMBL" id="SPC89539.1"/>
    </source>
</evidence>
<dbReference type="CDD" id="cd22160">
    <property type="entry name" value="F-box_AtFBL13-like"/>
    <property type="match status" value="1"/>
</dbReference>
<sequence>MAGSVTRSQSKRKKAKLSNDKDIVVDRISNLPDSLLCYILSFLPTKEAVGTSILSNRWKPLWTLVPKLDLDEVNIKYKPLTHIVYRILALHIAPFLKKFSLRIKCGAREYFHVETCIYTAMMRNLQQLQLEIVLNNYTEEPFRFPHRFFSCKTLVVLELRERIEIDLPSSFEFPSLKILSLIRVCYSDDDCFSRLISSCPVLEDLSFEKAGIPISKFKICVPTLKRLRMKFRKVDYELVIDAPALDYFEFQGDLRNFNFLKEVTKLVEAHVDIKAVDSYDNRRIGNERGYEIGYGDRVFRLVKELHNAKFLSLSPGDKECLDFRSIYPSIFKNLVRLNFGLERCNWHVLQALLQVAPNLEVLVVKKSYNGENKLGWMEPLHGPTPSYTPGYLLSHLTTFNFHQFEGSDREVEFVKYILKEARVLKTLTIKVTGKLLKESVLQKLSMFPRHSATCLFTVESIYC</sequence>
<dbReference type="InterPro" id="IPR006566">
    <property type="entry name" value="FBD"/>
</dbReference>
<dbReference type="EMBL" id="OIVN01001076">
    <property type="protein sequence ID" value="SPC89539.1"/>
    <property type="molecule type" value="Genomic_DNA"/>
</dbReference>
<dbReference type="SMART" id="SM00579">
    <property type="entry name" value="FBD"/>
    <property type="match status" value="1"/>
</dbReference>
<dbReference type="Gene3D" id="3.80.10.10">
    <property type="entry name" value="Ribonuclease Inhibitor"/>
    <property type="match status" value="1"/>
</dbReference>
<dbReference type="SUPFAM" id="SSF81383">
    <property type="entry name" value="F-box domain"/>
    <property type="match status" value="1"/>
</dbReference>
<dbReference type="InterPro" id="IPR032675">
    <property type="entry name" value="LRR_dom_sf"/>
</dbReference>
<reference evidence="2" key="1">
    <citation type="submission" date="2018-02" db="EMBL/GenBank/DDBJ databases">
        <authorList>
            <person name="Cohen D.B."/>
            <person name="Kent A.D."/>
        </authorList>
    </citation>
    <scope>NUCLEOTIDE SEQUENCE</scope>
</reference>
<dbReference type="InterPro" id="IPR001810">
    <property type="entry name" value="F-box_dom"/>
</dbReference>
<name>A0A2N9FRI0_FAGSY</name>
<gene>
    <name evidence="2" type="ORF">FSB_LOCUS17421</name>
</gene>
<dbReference type="InterPro" id="IPR036047">
    <property type="entry name" value="F-box-like_dom_sf"/>
</dbReference>
<dbReference type="AlphaFoldDB" id="A0A2N9FRI0"/>
<dbReference type="PROSITE" id="PS50181">
    <property type="entry name" value="FBOX"/>
    <property type="match status" value="1"/>
</dbReference>
<dbReference type="Pfam" id="PF00646">
    <property type="entry name" value="F-box"/>
    <property type="match status" value="1"/>
</dbReference>
<dbReference type="Pfam" id="PF24758">
    <property type="entry name" value="LRR_At5g56370"/>
    <property type="match status" value="1"/>
</dbReference>
<feature type="domain" description="F-box" evidence="1">
    <location>
        <begin position="25"/>
        <end position="80"/>
    </location>
</feature>
<dbReference type="SUPFAM" id="SSF52047">
    <property type="entry name" value="RNI-like"/>
    <property type="match status" value="1"/>
</dbReference>
<accession>A0A2N9FRI0</accession>
<evidence type="ECO:0000259" key="1">
    <source>
        <dbReference type="PROSITE" id="PS50181"/>
    </source>
</evidence>
<dbReference type="PANTHER" id="PTHR31900">
    <property type="entry name" value="F-BOX/RNI SUPERFAMILY PROTEIN-RELATED"/>
    <property type="match status" value="1"/>
</dbReference>
<dbReference type="InterPro" id="IPR055411">
    <property type="entry name" value="LRR_FXL15/At3g58940/PEG3-like"/>
</dbReference>
<organism evidence="2">
    <name type="scientific">Fagus sylvatica</name>
    <name type="common">Beechnut</name>
    <dbReference type="NCBI Taxonomy" id="28930"/>
    <lineage>
        <taxon>Eukaryota</taxon>
        <taxon>Viridiplantae</taxon>
        <taxon>Streptophyta</taxon>
        <taxon>Embryophyta</taxon>
        <taxon>Tracheophyta</taxon>
        <taxon>Spermatophyta</taxon>
        <taxon>Magnoliopsida</taxon>
        <taxon>eudicotyledons</taxon>
        <taxon>Gunneridae</taxon>
        <taxon>Pentapetalae</taxon>
        <taxon>rosids</taxon>
        <taxon>fabids</taxon>
        <taxon>Fagales</taxon>
        <taxon>Fagaceae</taxon>
        <taxon>Fagus</taxon>
    </lineage>
</organism>